<name>A0ABR1NCL1_9PEZI</name>
<reference evidence="2 3" key="1">
    <citation type="submission" date="2024-04" db="EMBL/GenBank/DDBJ databases">
        <title>Phyllosticta paracitricarpa is synonymous to the EU quarantine fungus P. citricarpa based on phylogenomic analyses.</title>
        <authorList>
            <consortium name="Lawrence Berkeley National Laboratory"/>
            <person name="Van ingen-buijs V.A."/>
            <person name="Van westerhoven A.C."/>
            <person name="Haridas S."/>
            <person name="Skiadas P."/>
            <person name="Martin F."/>
            <person name="Groenewald J.Z."/>
            <person name="Crous P.W."/>
            <person name="Seidl M.F."/>
        </authorList>
    </citation>
    <scope>NUCLEOTIDE SEQUENCE [LARGE SCALE GENOMIC DNA]</scope>
    <source>
        <strain evidence="2 3">CBS 141358</strain>
    </source>
</reference>
<comment type="caution">
    <text evidence="2">The sequence shown here is derived from an EMBL/GenBank/DDBJ whole genome shotgun (WGS) entry which is preliminary data.</text>
</comment>
<keyword evidence="1" id="KW-1133">Transmembrane helix</keyword>
<protein>
    <submittedName>
        <fullName evidence="2">Uncharacterized protein</fullName>
    </submittedName>
</protein>
<evidence type="ECO:0000256" key="1">
    <source>
        <dbReference type="SAM" id="Phobius"/>
    </source>
</evidence>
<keyword evidence="3" id="KW-1185">Reference proteome</keyword>
<feature type="transmembrane region" description="Helical" evidence="1">
    <location>
        <begin position="46"/>
        <end position="64"/>
    </location>
</feature>
<accession>A0ABR1NCL1</accession>
<gene>
    <name evidence="2" type="ORF">JOL62DRAFT_47017</name>
</gene>
<evidence type="ECO:0000313" key="3">
    <source>
        <dbReference type="Proteomes" id="UP001367316"/>
    </source>
</evidence>
<keyword evidence="1" id="KW-0472">Membrane</keyword>
<sequence length="127" mass="14568">MPQTTCAMNSGVKREQTWVEGVVGQHIYTHTHTHVGNESGKGLRRLLLVPVTSNFLVLLVYFLLPRYGQPTRLGYFFDHIFLSSFYIHFTLLATLLTYLASLLTLYPLRCRHCSSLSELAFRNCRSD</sequence>
<feature type="transmembrane region" description="Helical" evidence="1">
    <location>
        <begin position="84"/>
        <end position="106"/>
    </location>
</feature>
<organism evidence="2 3">
    <name type="scientific">Phyllosticta paracitricarpa</name>
    <dbReference type="NCBI Taxonomy" id="2016321"/>
    <lineage>
        <taxon>Eukaryota</taxon>
        <taxon>Fungi</taxon>
        <taxon>Dikarya</taxon>
        <taxon>Ascomycota</taxon>
        <taxon>Pezizomycotina</taxon>
        <taxon>Dothideomycetes</taxon>
        <taxon>Dothideomycetes incertae sedis</taxon>
        <taxon>Botryosphaeriales</taxon>
        <taxon>Phyllostictaceae</taxon>
        <taxon>Phyllosticta</taxon>
    </lineage>
</organism>
<dbReference type="Proteomes" id="UP001367316">
    <property type="component" value="Unassembled WGS sequence"/>
</dbReference>
<proteinExistence type="predicted"/>
<keyword evidence="1" id="KW-0812">Transmembrane</keyword>
<dbReference type="EMBL" id="JBBPBF010000012">
    <property type="protein sequence ID" value="KAK7611801.1"/>
    <property type="molecule type" value="Genomic_DNA"/>
</dbReference>
<evidence type="ECO:0000313" key="2">
    <source>
        <dbReference type="EMBL" id="KAK7611801.1"/>
    </source>
</evidence>